<dbReference type="Pfam" id="PF09335">
    <property type="entry name" value="VTT_dom"/>
    <property type="match status" value="1"/>
</dbReference>
<evidence type="ECO:0000256" key="7">
    <source>
        <dbReference type="ARBA" id="ARBA00022989"/>
    </source>
</evidence>
<comment type="subcellular location">
    <subcellularLocation>
        <location evidence="2">Golgi apparatus membrane</location>
        <topology evidence="2">Multi-pass membrane protein</topology>
    </subcellularLocation>
</comment>
<evidence type="ECO:0000313" key="13">
    <source>
        <dbReference type="EMBL" id="SGZ52175.1"/>
    </source>
</evidence>
<organism evidence="13 14">
    <name type="scientific">Sungouiella intermedia</name>
    <dbReference type="NCBI Taxonomy" id="45354"/>
    <lineage>
        <taxon>Eukaryota</taxon>
        <taxon>Fungi</taxon>
        <taxon>Dikarya</taxon>
        <taxon>Ascomycota</taxon>
        <taxon>Saccharomycotina</taxon>
        <taxon>Pichiomycetes</taxon>
        <taxon>Metschnikowiaceae</taxon>
        <taxon>Sungouiella</taxon>
    </lineage>
</organism>
<feature type="transmembrane region" description="Helical" evidence="11">
    <location>
        <begin position="51"/>
        <end position="73"/>
    </location>
</feature>
<keyword evidence="7 11" id="KW-1133">Transmembrane helix</keyword>
<dbReference type="EMBL" id="LT635758">
    <property type="protein sequence ID" value="SGZ52175.1"/>
    <property type="molecule type" value="Genomic_DNA"/>
</dbReference>
<evidence type="ECO:0000256" key="10">
    <source>
        <dbReference type="SAM" id="MobiDB-lite"/>
    </source>
</evidence>
<dbReference type="InterPro" id="IPR032816">
    <property type="entry name" value="VTT_dom"/>
</dbReference>
<dbReference type="GO" id="GO:0000139">
    <property type="term" value="C:Golgi membrane"/>
    <property type="evidence" value="ECO:0007669"/>
    <property type="project" value="UniProtKB-SubCell"/>
</dbReference>
<evidence type="ECO:0000256" key="8">
    <source>
        <dbReference type="ARBA" id="ARBA00023034"/>
    </source>
</evidence>
<dbReference type="InterPro" id="IPR051076">
    <property type="entry name" value="Golgi_membrane_TVP38/TMEM64"/>
</dbReference>
<gene>
    <name evidence="13" type="ORF">SAMEA4029010_CIC11G00000000045</name>
</gene>
<evidence type="ECO:0000256" key="4">
    <source>
        <dbReference type="ARBA" id="ARBA00013533"/>
    </source>
</evidence>
<comment type="function">
    <text evidence="1">Golgi membrane protein involved in vesicular trafficking and spindle migration.</text>
</comment>
<evidence type="ECO:0000256" key="1">
    <source>
        <dbReference type="ARBA" id="ARBA00002978"/>
    </source>
</evidence>
<comment type="similarity">
    <text evidence="3">Belongs to the TVP38/TMEM64 family.</text>
</comment>
<evidence type="ECO:0000313" key="14">
    <source>
        <dbReference type="Proteomes" id="UP000182334"/>
    </source>
</evidence>
<proteinExistence type="inferred from homology"/>
<evidence type="ECO:0000256" key="3">
    <source>
        <dbReference type="ARBA" id="ARBA00008640"/>
    </source>
</evidence>
<feature type="region of interest" description="Disordered" evidence="10">
    <location>
        <begin position="318"/>
        <end position="364"/>
    </location>
</feature>
<dbReference type="AlphaFoldDB" id="A0A1L0BL49"/>
<feature type="transmembrane region" description="Helical" evidence="11">
    <location>
        <begin position="93"/>
        <end position="121"/>
    </location>
</feature>
<feature type="domain" description="VTT" evidence="12">
    <location>
        <begin position="110"/>
        <end position="226"/>
    </location>
</feature>
<evidence type="ECO:0000256" key="11">
    <source>
        <dbReference type="SAM" id="Phobius"/>
    </source>
</evidence>
<accession>A0A1L0BL49</accession>
<feature type="compositionally biased region" description="Basic and acidic residues" evidence="10">
    <location>
        <begin position="353"/>
        <end position="364"/>
    </location>
</feature>
<keyword evidence="14" id="KW-1185">Reference proteome</keyword>
<dbReference type="Proteomes" id="UP000182334">
    <property type="component" value="Chromosome III"/>
</dbReference>
<evidence type="ECO:0000256" key="9">
    <source>
        <dbReference type="ARBA" id="ARBA00023136"/>
    </source>
</evidence>
<dbReference type="PANTHER" id="PTHR47549:SF1">
    <property type="entry name" value="GOLGI APPARATUS MEMBRANE PROTEIN TVP38"/>
    <property type="match status" value="1"/>
</dbReference>
<evidence type="ECO:0000259" key="12">
    <source>
        <dbReference type="Pfam" id="PF09335"/>
    </source>
</evidence>
<evidence type="ECO:0000256" key="6">
    <source>
        <dbReference type="ARBA" id="ARBA00022692"/>
    </source>
</evidence>
<evidence type="ECO:0000256" key="2">
    <source>
        <dbReference type="ARBA" id="ARBA00004653"/>
    </source>
</evidence>
<keyword evidence="9 11" id="KW-0472">Membrane</keyword>
<sequence>MPRLHSSSDADMTSGFASRVSSTIKDQANALSGLQSLTLEWYRSQSRAKQILLALGGFIAAIVGVLVLIFHRYVIGALVEVADYWNSLKYGRLILFTLIFFVGFPPLLGYSALSMLCGMVYGFPGGWPLLASATVTGSFASFLFFRYVLRSRAESLVQQNEKFRAFAEILKEDASLFLLILLRLCPLPYSLSNGALAAIPNLPALTYFLASLITSPKVFIHVFVGHTIKNLGNEERPTSAKIMDGISIIITGCALSLASYIIYNKMQQKLDSYHHVPNREGLDHMIFGNFDDDLESGPTVELDAADFDDDNFIIEDEDEDLHTQDMLGSTDDIKKQTTRDFEAPIRDDDDIDDLGRPSKAYRDY</sequence>
<dbReference type="PANTHER" id="PTHR47549">
    <property type="entry name" value="GOLGI APPARATUS MEMBRANE PROTEIN TVP38-RELATED"/>
    <property type="match status" value="1"/>
</dbReference>
<feature type="transmembrane region" description="Helical" evidence="11">
    <location>
        <begin position="127"/>
        <end position="149"/>
    </location>
</feature>
<feature type="compositionally biased region" description="Basic and acidic residues" evidence="10">
    <location>
        <begin position="331"/>
        <end position="346"/>
    </location>
</feature>
<reference evidence="13 14" key="1">
    <citation type="submission" date="2016-10" db="EMBL/GenBank/DDBJ databases">
        <authorList>
            <person name="de Groot N.N."/>
        </authorList>
    </citation>
    <scope>NUCLEOTIDE SEQUENCE [LARGE SCALE GENOMIC DNA]</scope>
    <source>
        <strain evidence="13 14">CBS 141442</strain>
    </source>
</reference>
<dbReference type="OrthoDB" id="166803at2759"/>
<keyword evidence="6 11" id="KW-0812">Transmembrane</keyword>
<keyword evidence="8" id="KW-0333">Golgi apparatus</keyword>
<dbReference type="GO" id="GO:0000022">
    <property type="term" value="P:mitotic spindle elongation"/>
    <property type="evidence" value="ECO:0007669"/>
    <property type="project" value="TreeGrafter"/>
</dbReference>
<protein>
    <recommendedName>
        <fullName evidence="4">Golgi apparatus membrane protein TVP38</fullName>
    </recommendedName>
    <alternativeName>
        <fullName evidence="5">Golgi apparatus membrane protein tvp38</fullName>
    </alternativeName>
</protein>
<dbReference type="GO" id="GO:0016192">
    <property type="term" value="P:vesicle-mediated transport"/>
    <property type="evidence" value="ECO:0007669"/>
    <property type="project" value="TreeGrafter"/>
</dbReference>
<feature type="transmembrane region" description="Helical" evidence="11">
    <location>
        <begin position="204"/>
        <end position="224"/>
    </location>
</feature>
<feature type="transmembrane region" description="Helical" evidence="11">
    <location>
        <begin position="245"/>
        <end position="263"/>
    </location>
</feature>
<evidence type="ECO:0000256" key="5">
    <source>
        <dbReference type="ARBA" id="ARBA00020673"/>
    </source>
</evidence>
<name>A0A1L0BL49_9ASCO</name>
<dbReference type="STRING" id="45354.A0A1L0BL49"/>